<evidence type="ECO:0000256" key="3">
    <source>
        <dbReference type="ARBA" id="ARBA00010312"/>
    </source>
</evidence>
<dbReference type="PROSITE" id="PS00932">
    <property type="entry name" value="MOLYBDOPTERIN_PROK_3"/>
    <property type="match status" value="1"/>
</dbReference>
<keyword evidence="7 10" id="KW-0732">Signal</keyword>
<evidence type="ECO:0000256" key="2">
    <source>
        <dbReference type="ARBA" id="ARBA00004418"/>
    </source>
</evidence>
<dbReference type="GO" id="GO:0050626">
    <property type="term" value="F:trimethylamine-N-oxide reductase (cytochrome c) activity"/>
    <property type="evidence" value="ECO:0007669"/>
    <property type="project" value="UniProtKB-EC"/>
</dbReference>
<keyword evidence="6" id="KW-0479">Metal-binding</keyword>
<dbReference type="EMBL" id="PRBV01000017">
    <property type="protein sequence ID" value="RTJ78187.1"/>
    <property type="molecule type" value="Genomic_DNA"/>
</dbReference>
<accession>A0A431GYN2</accession>
<evidence type="ECO:0000313" key="14">
    <source>
        <dbReference type="EMBL" id="RTJ78187.1"/>
    </source>
</evidence>
<evidence type="ECO:0000259" key="13">
    <source>
        <dbReference type="Pfam" id="PF18364"/>
    </source>
</evidence>
<dbReference type="InterPro" id="IPR006655">
    <property type="entry name" value="Mopterin_OxRdtase_prok_CS"/>
</dbReference>
<dbReference type="PANTHER" id="PTHR43742:SF10">
    <property type="entry name" value="TRIMETHYLAMINE-N-OXIDE REDUCTASE 2"/>
    <property type="match status" value="1"/>
</dbReference>
<feature type="chain" id="PRO_5043190709" description="trimethylamine-N-oxide reductase" evidence="10">
    <location>
        <begin position="27"/>
        <end position="798"/>
    </location>
</feature>
<feature type="domain" description="Molybdopterin dinucleotide-binding" evidence="12">
    <location>
        <begin position="653"/>
        <end position="773"/>
    </location>
</feature>
<dbReference type="Gene3D" id="3.40.228.10">
    <property type="entry name" value="Dimethylsulfoxide Reductase, domain 2"/>
    <property type="match status" value="1"/>
</dbReference>
<organism evidence="14 15">
    <name type="scientific">Campylobacter jejuni</name>
    <dbReference type="NCBI Taxonomy" id="197"/>
    <lineage>
        <taxon>Bacteria</taxon>
        <taxon>Pseudomonadati</taxon>
        <taxon>Campylobacterota</taxon>
        <taxon>Epsilonproteobacteria</taxon>
        <taxon>Campylobacterales</taxon>
        <taxon>Campylobacteraceae</taxon>
        <taxon>Campylobacter</taxon>
    </lineage>
</organism>
<evidence type="ECO:0000256" key="5">
    <source>
        <dbReference type="ARBA" id="ARBA00022505"/>
    </source>
</evidence>
<dbReference type="Pfam" id="PF01568">
    <property type="entry name" value="Molydop_binding"/>
    <property type="match status" value="1"/>
</dbReference>
<dbReference type="CDD" id="cd02793">
    <property type="entry name" value="MopB_CT_DMSOR-BSOR-TMAOR"/>
    <property type="match status" value="1"/>
</dbReference>
<sequence>MGISRRNFLKTLAATSVVASVNPLMAAKETKFYDIKKVPHATHFGAFWADVNSEGKIVKVTPQQSDKHPSVITDAIIDRTYSDTRVKYPCVRKSFLEGKKKPSLRGKEPFVRVSWEKAYELILQKFKETPIENLFNASYGGWGHVGLLHNCNSVAGRFFNTALGGHIGTDGEYSNGAAGKVNASIMGDLEVYSLQTTHEQILKNTQVYVLWGTDLYKCNQIDFKVANRGNDEYYKKYRKSNIKFISIDPQYTQTAEILDAQWIKIRPNTDVALMLGIMNYLYKSGKYDKKFIEKYTDGFDKFLPYLLGKSDGIEKTPAWASKITGLDEKVIISLADTFVKNRTFLAGNWAMQRAHHGEQADWTLMVLAAMIGQIGLPGGGFGFSMHYSGGGQAFSGVRLPVGLPQGKNNLDFNIPASRVSEAILNPGKTIKFKGKEITFPKIKMMYVVGASILGHHPDTNELIRAIRTLDTVIVHEPWWTPMAKMADIVLPSTTTLERDDISFGGSYSQDYVYAMKKVIEPVFESKNDYDIFEEMAKRIGEREHKKFTGGKTKEQWLEGFYGRSDCPDYLSFKEFWDKGFIHFTPPKEAYDFVRHSEFRADPVANKLATESGKIQIYSPKFEKYNLEDFKAHPTWFEPAEWLGNEKLTKNFPFHLLSPHPRYRVHSQLDNTWVRDLYKIQGREPVVINSEDAKKLGITHGEVVEVYNDRGSLLAGAFVTDKIMPGVVSIQEGAWYDPEDANDRKPRCNAGHVNVLTSSRPTSTMAQATSVNTCLVAIRKVKGAVKPYKSITPPEIIGA</sequence>
<dbReference type="GO" id="GO:0030151">
    <property type="term" value="F:molybdenum ion binding"/>
    <property type="evidence" value="ECO:0007669"/>
    <property type="project" value="TreeGrafter"/>
</dbReference>
<dbReference type="InterPro" id="IPR006311">
    <property type="entry name" value="TAT_signal"/>
</dbReference>
<evidence type="ECO:0000256" key="10">
    <source>
        <dbReference type="SAM" id="SignalP"/>
    </source>
</evidence>
<reference evidence="14 15" key="1">
    <citation type="journal article" date="2019" name="Appl. Environ. Microbiol.">
        <title>Population genetics and characterization of Campylobacter jejuni isolates in western jackdaws and game birds in Finland.</title>
        <authorList>
            <person name="Kovanen S."/>
            <person name="Rossi M."/>
            <person name="Pohja-Mykra M."/>
            <person name="Nieminen T."/>
            <person name="Raunio-Saarnisto M."/>
            <person name="Sauvala M."/>
            <person name="Fredriksson-Ahomaa M."/>
            <person name="Hanninen M.L."/>
            <person name="Kivisto R."/>
        </authorList>
    </citation>
    <scope>NUCLEOTIDE SEQUENCE [LARGE SCALE GENOMIC DNA]</scope>
    <source>
        <strain evidence="14 15">CB313</strain>
    </source>
</reference>
<dbReference type="EC" id="1.7.2.3" evidence="4"/>
<feature type="signal peptide" evidence="10">
    <location>
        <begin position="1"/>
        <end position="26"/>
    </location>
</feature>
<dbReference type="PANTHER" id="PTHR43742">
    <property type="entry name" value="TRIMETHYLAMINE-N-OXIDE REDUCTASE"/>
    <property type="match status" value="1"/>
</dbReference>
<dbReference type="GO" id="GO:0009055">
    <property type="term" value="F:electron transfer activity"/>
    <property type="evidence" value="ECO:0007669"/>
    <property type="project" value="TreeGrafter"/>
</dbReference>
<comment type="subcellular location">
    <subcellularLocation>
        <location evidence="2">Periplasm</location>
    </subcellularLocation>
</comment>
<protein>
    <recommendedName>
        <fullName evidence="4">trimethylamine-N-oxide reductase</fullName>
        <ecNumber evidence="4">1.7.2.3</ecNumber>
    </recommendedName>
</protein>
<dbReference type="Pfam" id="PF00384">
    <property type="entry name" value="Molybdopterin"/>
    <property type="match status" value="1"/>
</dbReference>
<dbReference type="InterPro" id="IPR006657">
    <property type="entry name" value="MoPterin_dinucl-bd_dom"/>
</dbReference>
<feature type="domain" description="Molybdopterin oxidoreductase" evidence="11">
    <location>
        <begin position="85"/>
        <end position="538"/>
    </location>
</feature>
<dbReference type="InterPro" id="IPR041954">
    <property type="entry name" value="CT_DMSOR/BSOR/TMAOR"/>
</dbReference>
<evidence type="ECO:0000256" key="1">
    <source>
        <dbReference type="ARBA" id="ARBA00001942"/>
    </source>
</evidence>
<comment type="similarity">
    <text evidence="3">Belongs to the prokaryotic molybdopterin-containing oxidoreductase family.</text>
</comment>
<evidence type="ECO:0000259" key="11">
    <source>
        <dbReference type="Pfam" id="PF00384"/>
    </source>
</evidence>
<gene>
    <name evidence="14" type="ORF">C3H57_09130</name>
</gene>
<evidence type="ECO:0000256" key="8">
    <source>
        <dbReference type="ARBA" id="ARBA00022764"/>
    </source>
</evidence>
<dbReference type="Gene3D" id="3.40.50.740">
    <property type="match status" value="1"/>
</dbReference>
<dbReference type="InterPro" id="IPR006656">
    <property type="entry name" value="Mopterin_OxRdtase"/>
</dbReference>
<dbReference type="GO" id="GO:0030288">
    <property type="term" value="C:outer membrane-bounded periplasmic space"/>
    <property type="evidence" value="ECO:0007669"/>
    <property type="project" value="TreeGrafter"/>
</dbReference>
<dbReference type="PROSITE" id="PS51318">
    <property type="entry name" value="TAT"/>
    <property type="match status" value="1"/>
</dbReference>
<evidence type="ECO:0000259" key="12">
    <source>
        <dbReference type="Pfam" id="PF01568"/>
    </source>
</evidence>
<dbReference type="InterPro" id="IPR041460">
    <property type="entry name" value="Molybdopterin_N"/>
</dbReference>
<name>A0A431GYN2_CAMJU</name>
<dbReference type="SUPFAM" id="SSF53706">
    <property type="entry name" value="Formate dehydrogenase/DMSO reductase, domains 1-3"/>
    <property type="match status" value="1"/>
</dbReference>
<keyword evidence="8" id="KW-0574">Periplasm</keyword>
<comment type="cofactor">
    <cofactor evidence="1">
        <name>Mo-bis(molybdopterin guanine dinucleotide)</name>
        <dbReference type="ChEBI" id="CHEBI:60539"/>
    </cofactor>
</comment>
<dbReference type="AlphaFoldDB" id="A0A431GYN2"/>
<evidence type="ECO:0000256" key="9">
    <source>
        <dbReference type="ARBA" id="ARBA00023002"/>
    </source>
</evidence>
<dbReference type="Gene3D" id="3.90.55.10">
    <property type="entry name" value="Dimethylsulfoxide Reductase, domain 3"/>
    <property type="match status" value="1"/>
</dbReference>
<dbReference type="RefSeq" id="WP_002871162.1">
    <property type="nucleotide sequence ID" value="NZ_CAKJUK010000010.1"/>
</dbReference>
<keyword evidence="5" id="KW-0500">Molybdenum</keyword>
<feature type="domain" description="Molybdopterin oxidoreductase N-terminal" evidence="13">
    <location>
        <begin position="40"/>
        <end position="81"/>
    </location>
</feature>
<dbReference type="Gene3D" id="2.40.40.20">
    <property type="match status" value="1"/>
</dbReference>
<comment type="caution">
    <text evidence="14">The sequence shown here is derived from an EMBL/GenBank/DDBJ whole genome shotgun (WGS) entry which is preliminary data.</text>
</comment>
<evidence type="ECO:0000256" key="6">
    <source>
        <dbReference type="ARBA" id="ARBA00022723"/>
    </source>
</evidence>
<dbReference type="GO" id="GO:0009061">
    <property type="term" value="P:anaerobic respiration"/>
    <property type="evidence" value="ECO:0007669"/>
    <property type="project" value="TreeGrafter"/>
</dbReference>
<dbReference type="Pfam" id="PF18364">
    <property type="entry name" value="Molybdopterin_N"/>
    <property type="match status" value="1"/>
</dbReference>
<dbReference type="SUPFAM" id="SSF50692">
    <property type="entry name" value="ADC-like"/>
    <property type="match status" value="1"/>
</dbReference>
<evidence type="ECO:0000256" key="4">
    <source>
        <dbReference type="ARBA" id="ARBA00011885"/>
    </source>
</evidence>
<evidence type="ECO:0000256" key="7">
    <source>
        <dbReference type="ARBA" id="ARBA00022729"/>
    </source>
</evidence>
<dbReference type="GO" id="GO:0043546">
    <property type="term" value="F:molybdopterin cofactor binding"/>
    <property type="evidence" value="ECO:0007669"/>
    <property type="project" value="InterPro"/>
</dbReference>
<dbReference type="Proteomes" id="UP000288507">
    <property type="component" value="Unassembled WGS sequence"/>
</dbReference>
<dbReference type="InterPro" id="IPR009010">
    <property type="entry name" value="Asp_de-COase-like_dom_sf"/>
</dbReference>
<dbReference type="InterPro" id="IPR050612">
    <property type="entry name" value="Prok_Mopterin_Oxidored"/>
</dbReference>
<evidence type="ECO:0000313" key="15">
    <source>
        <dbReference type="Proteomes" id="UP000288507"/>
    </source>
</evidence>
<keyword evidence="9" id="KW-0560">Oxidoreductase</keyword>
<proteinExistence type="inferred from homology"/>